<gene>
    <name evidence="4" type="ORF">A7U60_g6609</name>
</gene>
<proteinExistence type="predicted"/>
<reference evidence="4" key="1">
    <citation type="submission" date="2016-06" db="EMBL/GenBank/DDBJ databases">
        <title>Draft Genome sequence of the fungus Inonotus baumii.</title>
        <authorList>
            <person name="Zhu H."/>
            <person name="Lin W."/>
        </authorList>
    </citation>
    <scope>NUCLEOTIDE SEQUENCE</scope>
    <source>
        <strain evidence="4">821</strain>
    </source>
</reference>
<dbReference type="InterPro" id="IPR001680">
    <property type="entry name" value="WD40_rpt"/>
</dbReference>
<dbReference type="InterPro" id="IPR036322">
    <property type="entry name" value="WD40_repeat_dom_sf"/>
</dbReference>
<dbReference type="PROSITE" id="PS00678">
    <property type="entry name" value="WD_REPEATS_1"/>
    <property type="match status" value="2"/>
</dbReference>
<evidence type="ECO:0000256" key="3">
    <source>
        <dbReference type="PROSITE-ProRule" id="PRU00221"/>
    </source>
</evidence>
<dbReference type="OrthoDB" id="2306at2759"/>
<dbReference type="Gene3D" id="2.130.10.10">
    <property type="entry name" value="YVTN repeat-like/Quinoprotein amine dehydrogenase"/>
    <property type="match status" value="3"/>
</dbReference>
<evidence type="ECO:0000313" key="4">
    <source>
        <dbReference type="EMBL" id="OCB86297.1"/>
    </source>
</evidence>
<evidence type="ECO:0000256" key="1">
    <source>
        <dbReference type="ARBA" id="ARBA00022574"/>
    </source>
</evidence>
<dbReference type="SUPFAM" id="SSF50978">
    <property type="entry name" value="WD40 repeat-like"/>
    <property type="match status" value="1"/>
</dbReference>
<sequence length="652" mass="69252">MAPPPFTQTTLFPCNPNTERGVSTKLHISKDSKLIYANGRTVIIRDLKSSSYAKAYSGHSRNVTVARFSPTGYYCASADVAGTVRVWDTIGEENVLKGEYQAVSGKINDLAWDGESKRIIAVGDGRETFGKAFMFDSGTSTGEIAGHTKVINAVSIRHQRPFRAATASDDCTIVFHTDVPFKYDKTIKTHSKFVQDVKFSANGDHFASVGSDAKVFLYDGKTGETIGELSGEVHKGSIMSANWSPDDKTLATSSMDGTVKLWDVERKQTVQTWTVGTGVTNQQVGNAWGPEGDIVSLSMSGIVNVFDQRKGDGPARQLIGPQKSITAGTITASGTFIAGTADGRLLSYEVAGGDVQLVSGNSHSSLVSGLASAGETTLSVGFDDTLKEISVDAKSLTHASTKLQAQAKAIALADEGTAFVSEADSIEAFRSNQRVAQLSVKYHPNGIASTGKLIAVGGGDNKIHLYSWNGTELKEDGTLETPRGPALTLAFSPNAKLLVSGDATGKITLFDVVDKKVSICSTDRFPLAQAHASTPMSVSAVDRRVPMDTPRLPHQFTSLGADGRETAIERADSARRAWRPWASTGTHIASGSLDTHVFVWSVEKPLSNVPIRHAGPGGVSAVAWLEASKDKGKLATAGADACVRVWEVKLPG</sequence>
<dbReference type="Pfam" id="PF00400">
    <property type="entry name" value="WD40"/>
    <property type="match status" value="4"/>
</dbReference>
<dbReference type="AlphaFoldDB" id="A0A9Q5N1J1"/>
<evidence type="ECO:0000313" key="5">
    <source>
        <dbReference type="Proteomes" id="UP000757232"/>
    </source>
</evidence>
<evidence type="ECO:0000256" key="2">
    <source>
        <dbReference type="ARBA" id="ARBA00022737"/>
    </source>
</evidence>
<dbReference type="PANTHER" id="PTHR19856:SF0">
    <property type="entry name" value="WD REPEAT-CONTAINING PROTEIN 1"/>
    <property type="match status" value="1"/>
</dbReference>
<keyword evidence="5" id="KW-1185">Reference proteome</keyword>
<comment type="caution">
    <text evidence="4">The sequence shown here is derived from an EMBL/GenBank/DDBJ whole genome shotgun (WGS) entry which is preliminary data.</text>
</comment>
<organism evidence="4 5">
    <name type="scientific">Sanghuangporus baumii</name>
    <name type="common">Phellinus baumii</name>
    <dbReference type="NCBI Taxonomy" id="108892"/>
    <lineage>
        <taxon>Eukaryota</taxon>
        <taxon>Fungi</taxon>
        <taxon>Dikarya</taxon>
        <taxon>Basidiomycota</taxon>
        <taxon>Agaricomycotina</taxon>
        <taxon>Agaricomycetes</taxon>
        <taxon>Hymenochaetales</taxon>
        <taxon>Hymenochaetaceae</taxon>
        <taxon>Sanghuangporus</taxon>
    </lineage>
</organism>
<dbReference type="Proteomes" id="UP000757232">
    <property type="component" value="Unassembled WGS sequence"/>
</dbReference>
<accession>A0A9Q5N1J1</accession>
<dbReference type="SMART" id="SM00320">
    <property type="entry name" value="WD40"/>
    <property type="match status" value="10"/>
</dbReference>
<dbReference type="GO" id="GO:0030042">
    <property type="term" value="P:actin filament depolymerization"/>
    <property type="evidence" value="ECO:0007669"/>
    <property type="project" value="TreeGrafter"/>
</dbReference>
<dbReference type="EMBL" id="LNZH02000203">
    <property type="protein sequence ID" value="OCB86297.1"/>
    <property type="molecule type" value="Genomic_DNA"/>
</dbReference>
<keyword evidence="1 3" id="KW-0853">WD repeat</keyword>
<dbReference type="PROSITE" id="PS50294">
    <property type="entry name" value="WD_REPEATS_REGION"/>
    <property type="match status" value="2"/>
</dbReference>
<keyword evidence="2" id="KW-0677">Repeat</keyword>
<feature type="repeat" description="WD" evidence="3">
    <location>
        <begin position="187"/>
        <end position="228"/>
    </location>
</feature>
<dbReference type="GO" id="GO:0030864">
    <property type="term" value="C:cortical actin cytoskeleton"/>
    <property type="evidence" value="ECO:0007669"/>
    <property type="project" value="TreeGrafter"/>
</dbReference>
<feature type="repeat" description="WD" evidence="3">
    <location>
        <begin position="56"/>
        <end position="88"/>
    </location>
</feature>
<dbReference type="InterPro" id="IPR015943">
    <property type="entry name" value="WD40/YVTN_repeat-like_dom_sf"/>
</dbReference>
<dbReference type="CDD" id="cd00200">
    <property type="entry name" value="WD40"/>
    <property type="match status" value="1"/>
</dbReference>
<dbReference type="PROSITE" id="PS50082">
    <property type="entry name" value="WD_REPEATS_2"/>
    <property type="match status" value="3"/>
</dbReference>
<dbReference type="GO" id="GO:0051015">
    <property type="term" value="F:actin filament binding"/>
    <property type="evidence" value="ECO:0007669"/>
    <property type="project" value="TreeGrafter"/>
</dbReference>
<feature type="repeat" description="WD" evidence="3">
    <location>
        <begin position="231"/>
        <end position="272"/>
    </location>
</feature>
<dbReference type="InterPro" id="IPR019775">
    <property type="entry name" value="WD40_repeat_CS"/>
</dbReference>
<dbReference type="PRINTS" id="PR00320">
    <property type="entry name" value="GPROTEINBRPT"/>
</dbReference>
<dbReference type="FunFam" id="2.130.10.10:FF:000102">
    <property type="entry name" value="Actin-interacting protein 1"/>
    <property type="match status" value="1"/>
</dbReference>
<dbReference type="InterPro" id="IPR020472">
    <property type="entry name" value="WD40_PAC1"/>
</dbReference>
<dbReference type="SUPFAM" id="SSF82171">
    <property type="entry name" value="DPP6 N-terminal domain-like"/>
    <property type="match status" value="1"/>
</dbReference>
<name>A0A9Q5N1J1_SANBA</name>
<protein>
    <submittedName>
        <fullName evidence="4">WD40 repeat-like protein</fullName>
    </submittedName>
</protein>
<dbReference type="PANTHER" id="PTHR19856">
    <property type="entry name" value="WD-REPEATCONTAINING PROTEIN WDR1"/>
    <property type="match status" value="1"/>
</dbReference>